<organism evidence="3 4">
    <name type="scientific">Oscillibacter hominis</name>
    <dbReference type="NCBI Taxonomy" id="2763056"/>
    <lineage>
        <taxon>Bacteria</taxon>
        <taxon>Bacillati</taxon>
        <taxon>Bacillota</taxon>
        <taxon>Clostridia</taxon>
        <taxon>Eubacteriales</taxon>
        <taxon>Oscillospiraceae</taxon>
        <taxon>Oscillibacter</taxon>
    </lineage>
</organism>
<sequence length="263" mass="29913">MDNPIYKLEKIVRAKSEESMQDFEGPLDLILYLLGKNKIEIQDISISLILDQYLAYLEARQSMDLEVASEFVTMASHLMFIKTRMLLSIEDEEAQSEMDALIKSLEERQRNDNYLKVKAVAERLGPMGEFGRNILTRNPEPVERGKIYEYAQEQADLVLAMQEILNRSERNAPLPAAAFSSIVRHEPYPVESKAREILNRLKMSGVTRFLLLFRGNKSRSEVVATFLAVLELCRSKVIRLAGSEQDCTVVPEKDDLAAQDGRG</sequence>
<dbReference type="KEGG" id="ohi:H8790_06390"/>
<keyword evidence="4" id="KW-1185">Reference proteome</keyword>
<evidence type="ECO:0000256" key="1">
    <source>
        <dbReference type="ARBA" id="ARBA00022829"/>
    </source>
</evidence>
<dbReference type="Proteomes" id="UP000515960">
    <property type="component" value="Chromosome"/>
</dbReference>
<dbReference type="InterPro" id="IPR003768">
    <property type="entry name" value="ScpA"/>
</dbReference>
<dbReference type="RefSeq" id="WP_187334052.1">
    <property type="nucleotide sequence ID" value="NZ_CP060490.1"/>
</dbReference>
<proteinExistence type="predicted"/>
<dbReference type="GO" id="GO:0007059">
    <property type="term" value="P:chromosome segregation"/>
    <property type="evidence" value="ECO:0007669"/>
    <property type="project" value="UniProtKB-KW"/>
</dbReference>
<dbReference type="PANTHER" id="PTHR33969">
    <property type="entry name" value="SEGREGATION AND CONDENSATION PROTEIN A"/>
    <property type="match status" value="1"/>
</dbReference>
<evidence type="ECO:0000313" key="3">
    <source>
        <dbReference type="EMBL" id="QNL45624.1"/>
    </source>
</evidence>
<name>A0A7G9B7U3_9FIRM</name>
<dbReference type="AlphaFoldDB" id="A0A7G9B7U3"/>
<dbReference type="Gene3D" id="6.10.250.2410">
    <property type="match status" value="1"/>
</dbReference>
<dbReference type="Pfam" id="PF02616">
    <property type="entry name" value="SMC_ScpA"/>
    <property type="match status" value="1"/>
</dbReference>
<keyword evidence="1" id="KW-0159">Chromosome partition</keyword>
<protein>
    <recommendedName>
        <fullName evidence="2">Segregation and condensation protein A</fullName>
    </recommendedName>
</protein>
<evidence type="ECO:0000256" key="2">
    <source>
        <dbReference type="ARBA" id="ARBA00044777"/>
    </source>
</evidence>
<dbReference type="EMBL" id="CP060490">
    <property type="protein sequence ID" value="QNL45624.1"/>
    <property type="molecule type" value="Genomic_DNA"/>
</dbReference>
<accession>A0A7G9B7U3</accession>
<reference evidence="3 4" key="1">
    <citation type="submission" date="2020-08" db="EMBL/GenBank/DDBJ databases">
        <authorList>
            <person name="Liu C."/>
            <person name="Sun Q."/>
        </authorList>
    </citation>
    <scope>NUCLEOTIDE SEQUENCE [LARGE SCALE GENOMIC DNA]</scope>
    <source>
        <strain evidence="3 4">NSJ-62</strain>
    </source>
</reference>
<evidence type="ECO:0000313" key="4">
    <source>
        <dbReference type="Proteomes" id="UP000515960"/>
    </source>
</evidence>
<gene>
    <name evidence="3" type="ORF">H8790_06390</name>
</gene>
<dbReference type="PANTHER" id="PTHR33969:SF2">
    <property type="entry name" value="SEGREGATION AND CONDENSATION PROTEIN A"/>
    <property type="match status" value="1"/>
</dbReference>